<comment type="caution">
    <text evidence="3">The sequence shown here is derived from an EMBL/GenBank/DDBJ whole genome shotgun (WGS) entry which is preliminary data.</text>
</comment>
<dbReference type="PANTHER" id="PTHR39168">
    <property type="entry name" value="TRANSCRIPTIONAL REGULATOR-RELATED"/>
    <property type="match status" value="1"/>
</dbReference>
<dbReference type="InterPro" id="IPR036388">
    <property type="entry name" value="WH-like_DNA-bd_sf"/>
</dbReference>
<dbReference type="EMBL" id="JAGDQJ010000027">
    <property type="protein sequence ID" value="MBO1627558.1"/>
    <property type="molecule type" value="Genomic_DNA"/>
</dbReference>
<keyword evidence="1" id="KW-0238">DNA-binding</keyword>
<keyword evidence="4" id="KW-1185">Reference proteome</keyword>
<dbReference type="RefSeq" id="WP_208018868.1">
    <property type="nucleotide sequence ID" value="NZ_JAGDQJ010000027.1"/>
</dbReference>
<protein>
    <submittedName>
        <fullName evidence="3">Helix-turn-helix transcriptional regulator</fullName>
    </submittedName>
</protein>
<organism evidence="3 4">
    <name type="scientific">Bacillus arachidis</name>
    <dbReference type="NCBI Taxonomy" id="2819290"/>
    <lineage>
        <taxon>Bacteria</taxon>
        <taxon>Bacillati</taxon>
        <taxon>Bacillota</taxon>
        <taxon>Bacilli</taxon>
        <taxon>Bacillales</taxon>
        <taxon>Bacillaceae</taxon>
        <taxon>Bacillus</taxon>
    </lineage>
</organism>
<dbReference type="InterPro" id="IPR001845">
    <property type="entry name" value="HTH_ArsR_DNA-bd_dom"/>
</dbReference>
<evidence type="ECO:0000313" key="3">
    <source>
        <dbReference type="EMBL" id="MBO1627558.1"/>
    </source>
</evidence>
<reference evidence="3 4" key="1">
    <citation type="submission" date="2021-03" db="EMBL/GenBank/DDBJ databases">
        <title>Identification of novel Bacillus strains.</title>
        <authorList>
            <person name="Xiao Z."/>
            <person name="Li Y."/>
            <person name="Shen J."/>
        </authorList>
    </citation>
    <scope>NUCLEOTIDE SEQUENCE [LARGE SCALE GENOMIC DNA]</scope>
    <source>
        <strain evidence="3 4">SY8</strain>
    </source>
</reference>
<evidence type="ECO:0000256" key="1">
    <source>
        <dbReference type="ARBA" id="ARBA00023125"/>
    </source>
</evidence>
<evidence type="ECO:0000259" key="2">
    <source>
        <dbReference type="PROSITE" id="PS50987"/>
    </source>
</evidence>
<dbReference type="PANTHER" id="PTHR39168:SF1">
    <property type="entry name" value="TRANSCRIPTIONAL REGULATORY PROTEIN"/>
    <property type="match status" value="1"/>
</dbReference>
<dbReference type="InterPro" id="IPR036390">
    <property type="entry name" value="WH_DNA-bd_sf"/>
</dbReference>
<dbReference type="Pfam" id="PF12840">
    <property type="entry name" value="HTH_20"/>
    <property type="match status" value="1"/>
</dbReference>
<dbReference type="SMART" id="SM00418">
    <property type="entry name" value="HTH_ARSR"/>
    <property type="match status" value="1"/>
</dbReference>
<accession>A0ABS3P3B2</accession>
<dbReference type="CDD" id="cd00090">
    <property type="entry name" value="HTH_ARSR"/>
    <property type="match status" value="1"/>
</dbReference>
<proteinExistence type="predicted"/>
<sequence>MNVNAAKIASLISDTSRATILIQLLDGRPHPATELAHAAKIKPQTASFHLQKLYEAEIIDVEKHGRHRYYKITNHTIAESLEKILYLAPPEPIQSLKQSKETREIQYARTCYDHLAGKLGVEITNSLLNNNILVKENLQFEVTKEGQLFFKEFGIDLDSLHRKRRAFSTCCLDWTERQHHIAGALGKAILERMLEQNWVTKAPKTRAIHVTHLGEQQILRTFLIK</sequence>
<dbReference type="SUPFAM" id="SSF46785">
    <property type="entry name" value="Winged helix' DNA-binding domain"/>
    <property type="match status" value="1"/>
</dbReference>
<dbReference type="Gene3D" id="1.10.10.10">
    <property type="entry name" value="Winged helix-like DNA-binding domain superfamily/Winged helix DNA-binding domain"/>
    <property type="match status" value="1"/>
</dbReference>
<gene>
    <name evidence="3" type="ORF">J4P90_20510</name>
</gene>
<name>A0ABS3P3B2_9BACI</name>
<evidence type="ECO:0000313" key="4">
    <source>
        <dbReference type="Proteomes" id="UP000677611"/>
    </source>
</evidence>
<dbReference type="Proteomes" id="UP000677611">
    <property type="component" value="Unassembled WGS sequence"/>
</dbReference>
<feature type="domain" description="HTH arsR-type" evidence="2">
    <location>
        <begin position="1"/>
        <end position="92"/>
    </location>
</feature>
<dbReference type="InterPro" id="IPR052543">
    <property type="entry name" value="HTH_Metal-responsive_Reg"/>
</dbReference>
<dbReference type="PROSITE" id="PS50987">
    <property type="entry name" value="HTH_ARSR_2"/>
    <property type="match status" value="1"/>
</dbReference>
<dbReference type="InterPro" id="IPR011991">
    <property type="entry name" value="ArsR-like_HTH"/>
</dbReference>